<gene>
    <name evidence="2" type="ORF">UV20_C0002G0031</name>
</gene>
<protein>
    <submittedName>
        <fullName evidence="2">Uncharacterized protein</fullName>
    </submittedName>
</protein>
<dbReference type="SUPFAM" id="SSF49785">
    <property type="entry name" value="Galactose-binding domain-like"/>
    <property type="match status" value="1"/>
</dbReference>
<reference evidence="2 3" key="1">
    <citation type="journal article" date="2015" name="Nature">
        <title>rRNA introns, odd ribosomes, and small enigmatic genomes across a large radiation of phyla.</title>
        <authorList>
            <person name="Brown C.T."/>
            <person name="Hug L.A."/>
            <person name="Thomas B.C."/>
            <person name="Sharon I."/>
            <person name="Castelle C.J."/>
            <person name="Singh A."/>
            <person name="Wilkins M.J."/>
            <person name="Williams K.H."/>
            <person name="Banfield J.F."/>
        </authorList>
    </citation>
    <scope>NUCLEOTIDE SEQUENCE [LARGE SCALE GENOMIC DNA]</scope>
</reference>
<dbReference type="InterPro" id="IPR008979">
    <property type="entry name" value="Galactose-bd-like_sf"/>
</dbReference>
<comment type="caution">
    <text evidence="2">The sequence shown here is derived from an EMBL/GenBank/DDBJ whole genome shotgun (WGS) entry which is preliminary data.</text>
</comment>
<feature type="region of interest" description="Disordered" evidence="1">
    <location>
        <begin position="214"/>
        <end position="241"/>
    </location>
</feature>
<organism evidence="2 3">
    <name type="scientific">Candidatus Magasanikbacteria bacterium GW2011_GWA2_42_32</name>
    <dbReference type="NCBI Taxonomy" id="1619039"/>
    <lineage>
        <taxon>Bacteria</taxon>
        <taxon>Candidatus Magasanikiibacteriota</taxon>
    </lineage>
</organism>
<evidence type="ECO:0000313" key="2">
    <source>
        <dbReference type="EMBL" id="KKS57242.1"/>
    </source>
</evidence>
<dbReference type="Proteomes" id="UP000034837">
    <property type="component" value="Unassembled WGS sequence"/>
</dbReference>
<proteinExistence type="predicted"/>
<feature type="compositionally biased region" description="Basic and acidic residues" evidence="1">
    <location>
        <begin position="214"/>
        <end position="226"/>
    </location>
</feature>
<dbReference type="EMBL" id="LCDO01000002">
    <property type="protein sequence ID" value="KKS57242.1"/>
    <property type="molecule type" value="Genomic_DNA"/>
</dbReference>
<name>A0A0G1A862_9BACT</name>
<evidence type="ECO:0000256" key="1">
    <source>
        <dbReference type="SAM" id="MobiDB-lite"/>
    </source>
</evidence>
<dbReference type="Gene3D" id="2.60.120.260">
    <property type="entry name" value="Galactose-binding domain-like"/>
    <property type="match status" value="1"/>
</dbReference>
<evidence type="ECO:0000313" key="3">
    <source>
        <dbReference type="Proteomes" id="UP000034837"/>
    </source>
</evidence>
<sequence length="2681" mass="290388">MTRQEKIKNHKNKIAIFFLFFVLIGSLGMPWSARAQFTVTDPVADATGLWTKITAIGKDLKVNIGQAAGRALMKSFRNFVNKMSRDTAIWLASGNYDKGPMWYTDAAGYFENAGLQAAADAIGYFGDETQFLQKYGINLCNPGIPAYNLGIKLKMYNTLDPQPRCNWREIQNAYSNLGTAGAWSQVGMSFQPGQNGLSLSLETLEALDKIRAEDEQKARDKADSDGSMKNTASPVGGDATAPVAVNEEQAKSVISDSKTQKTEEVKATKDDLNLGNIAGVLGDAAAMFTNTLSDQLAEQLRKKGLLSVGQLITGIACGVKDGSWTCKKSAPNDEQAQVVGNREASEATFADFVKPTFGEIGDYQYVATELTPDCATNNGPYCGALDSDFQEILSLAQAGTPLTVGEALNFSSGKLHGDWELLPKGSCKPNAYCYDNLIKLRFFRILSLGWEIAAQKAVSLGQKVFLKDVVAGFYDSSSQYYHLIDPNWLIVAPKARCSAEVNSSLALYPPTADTPGQRAKSCTDVQSCVGENSQTGQCNFWGYCLREKNFWQLGADSCDEQFNTCTGYASSQGQAMSFLANTIDRGICTADNSGCRSYAISAAYLGGDWNWQSGAGDPKIYFNRSVERCGNENEGCSKFIREAEGVVGENLNLKKAPEFYNCYGENLVPTGTPNTNTLSSSTLAWPVNKSDLYKISNGLTAEQKIQCSRFATVCSAEEKSCELYTPSNGNPTIPGVLTTGDLCPNECVGYETYIEQPITQFSGNANAYFIPANAKSCKLENVGCEEFVNIETQAAGGEQKAYFSQIKSCSKIAAEGDTFYTWEGSDTSGYQLKTYILKKDTRSGHTGEPAYNTGDALTLTFYENICSASTYADKITLGKDFDPDCREFYNRQGEKSYRLYSKTVTVSPSECKNYRKSLSDQISCDATGGAWDSARGICIHSFISLEAKSCPATAVGCRAYKGNAGNNFQTIYFQDFETGTVGSTVSSLDWTGTTATISSEATVVGGKSLKVIGASGFTNILEKNKTISISFWAKSQDASLNLAVQFGTSLAGSNFVSQENRGFNLTNNWAVFTADFNVSWDQEVSSSTLQFGGQGNIFYLDNVVVKQMTDNVYVIKDSWATPSSCDNVNGDPFGSSLGGNSANPLRLAPQAQLGCESYSNRKGDTVAVKFFSSICREEAVGCEELVETFDTETTSATLFNAKCSLLSSPQTYSNQVIDCKDKNGEHKCDVLPGQTFCRFNYVGLGKNLTELGPELHNLNSVAATTDAEGHSYGVNLSSDSESILVPTDRMVYLVNSPAFQCSSDNAGCRALGLIDYSANGAVQASTTVYLKDQPDNYGKILCSQEAEGCNQYTTDQGGSDYFKDPTVFGNRLCEWKDKINGSTGGWVIKGTTDSCYAGTNYKIFKNGDATYNGAVGLCPAAQNGCSEFVDPVGAGTASGNLSGQSYYVINNEKIDRGSCGGSASLQQGCVLFNETAKGDRLWNADATYNLSQQNNYQKVNPIDCGVEGEKTSADNLNCTNDNLDANDANVILKVKRDRVCGEWLACASTMKVLKNGNSVDICTELKNCDKIASAAEVNNSDELLGQCGHWVEDTNKTPAIGQILDLSAYVSANNGAFSVKDFSGYSIYNGRQIADLVASNGLKAINNQPVYNGGGPIAESCRGFASAEIPSEANSSRLNPSLYPDFCSFAKVEYGGSDKAAITKYYLANQLLENKGVCDGGFLENGQSKKSLPCVDVSDCSDDRPANQKPGGITLGASCLTDRKISREFGWNGYCLLKDSTDKCVMWYPLAVPKGGVDLYALNREAGYYPPEGSGKFWCVQAKGNASLPFQDNGDTFGYGSSYKLITRAEPKNTWETSGRGRCFSSNGTEISNINTEEECKNSKSWVPFTADLWKEQTFFLTSVEKDLNFSEVVAMGLTPLSFINGKDYPANELLTFTKQKLNGVSNGDGYYWSGTKLENNGDISLEFFWHNGPDNRTEGSFNFLTQSKCENFYDNTDSNAIAFRVTFDKTTGKLKSMNSKTCDGSTQSGGFKAELDFYLTEVCTDIRQVVQDNPVNPDVQSSVFGFKAKARTDRIWQEGRYILGGDDNGKEMKLPFNQFFTPFGSFDQSQDPKDLTLIDNSKTNWDKLQSWYVAGYWPIWLKSGGATPLNCSPDNGGDCGKAALCSAGPNVNQPCNMADNKNEGNLACNEQVDDGTCKPSASLDKKVCAGETDSGKNLLQMIEPAIDCSNFDSAWCLDRVSSHGFAECIAGVCYGTPLSSLYKWSCSEDGDCIPDNVSCQNISGTCQGGSKNGSYCSVDDDCQGGVVKYLCDDANQIRGLCVGGLNHGLMCGSSKDCPPKTYGDTVGMEVVEQGTCVGISLEQGKTIPQTIGDSGPSTPNIGDHSQPNAAFLRLQELFASSFNTWAWNENKYELLGSGWSNRDKSQGDSGATQTINNLSAAITPHPPKIYSLNPAGNNSFTWGTVNMFSLNFNNGYVDNQDITYNGSSPVVTAAFYAYADNDQMPITRVAIDWGDGSVYESRGWYKNHKPVCESSDEKVCDSNLNKPCNSNADCGSGISCSSPSSPNDRLHFGNSAEACEEGYFTYKHVYECLANNGLSLPVCSANVITNCWDNINSQCHFKPKVQVLDNWGWCNGTCAVVIGGCWDDPAKEDDFRACSIDNKSVIEHWTSFSNKVIITP</sequence>
<accession>A0A0G1A862</accession>